<proteinExistence type="predicted"/>
<organism evidence="2 3">
    <name type="scientific">Eleusine coracana subsp. coracana</name>
    <dbReference type="NCBI Taxonomy" id="191504"/>
    <lineage>
        <taxon>Eukaryota</taxon>
        <taxon>Viridiplantae</taxon>
        <taxon>Streptophyta</taxon>
        <taxon>Embryophyta</taxon>
        <taxon>Tracheophyta</taxon>
        <taxon>Spermatophyta</taxon>
        <taxon>Magnoliopsida</taxon>
        <taxon>Liliopsida</taxon>
        <taxon>Poales</taxon>
        <taxon>Poaceae</taxon>
        <taxon>PACMAD clade</taxon>
        <taxon>Chloridoideae</taxon>
        <taxon>Cynodonteae</taxon>
        <taxon>Eleusininae</taxon>
        <taxon>Eleusine</taxon>
    </lineage>
</organism>
<feature type="compositionally biased region" description="Basic and acidic residues" evidence="1">
    <location>
        <begin position="145"/>
        <end position="163"/>
    </location>
</feature>
<name>A0AAV5EB71_ELECO</name>
<protein>
    <submittedName>
        <fullName evidence="2">Uncharacterized protein</fullName>
    </submittedName>
</protein>
<reference evidence="2" key="2">
    <citation type="submission" date="2021-12" db="EMBL/GenBank/DDBJ databases">
        <title>Resequencing data analysis of finger millet.</title>
        <authorList>
            <person name="Hatakeyama M."/>
            <person name="Aluri S."/>
            <person name="Balachadran M.T."/>
            <person name="Sivarajan S.R."/>
            <person name="Poveda L."/>
            <person name="Shimizu-Inatsugi R."/>
            <person name="Schlapbach R."/>
            <person name="Sreeman S.M."/>
            <person name="Shimizu K.K."/>
        </authorList>
    </citation>
    <scope>NUCLEOTIDE SEQUENCE</scope>
</reference>
<feature type="region of interest" description="Disordered" evidence="1">
    <location>
        <begin position="1"/>
        <end position="163"/>
    </location>
</feature>
<dbReference type="Proteomes" id="UP001054889">
    <property type="component" value="Unassembled WGS sequence"/>
</dbReference>
<sequence>MPDEAASAIPGTFAVRPLSRHVGPGPSSERLPPNHPDPPASGRIHAPTAGSTAWRSDPRPGGRIHAPVATQGEKREGGRPAPATRGGGGGPRYASSGRYGRRASATHGGGRPGGGSREEEEENHTRSSGGDNARQWRRRGGRGRAAAEKKRRAEEETPDYHKAEKRICAEVSRSSTMEVFGKSVIAEPSNVIFLSSILNTEGSNPSHKCDKRCQNEHVFGNMYRCKLTGTTHICDKNCNQRILYDNHNSFCRVSGQLFPLSPLEQQAVRGIRRKHEVDSNEGCSFKRRCGAQLHPSPFERSYSAVSPIPSQVGDGMDLS</sequence>
<reference evidence="2" key="1">
    <citation type="journal article" date="2018" name="DNA Res.">
        <title>Multiple hybrid de novo genome assembly of finger millet, an orphan allotetraploid crop.</title>
        <authorList>
            <person name="Hatakeyama M."/>
            <person name="Aluri S."/>
            <person name="Balachadran M.T."/>
            <person name="Sivarajan S.R."/>
            <person name="Patrignani A."/>
            <person name="Gruter S."/>
            <person name="Poveda L."/>
            <person name="Shimizu-Inatsugi R."/>
            <person name="Baeten J."/>
            <person name="Francoijs K.J."/>
            <person name="Nataraja K.N."/>
            <person name="Reddy Y.A.N."/>
            <person name="Phadnis S."/>
            <person name="Ravikumar R.L."/>
            <person name="Schlapbach R."/>
            <person name="Sreeman S.M."/>
            <person name="Shimizu K.K."/>
        </authorList>
    </citation>
    <scope>NUCLEOTIDE SEQUENCE</scope>
</reference>
<feature type="region of interest" description="Disordered" evidence="1">
    <location>
        <begin position="298"/>
        <end position="319"/>
    </location>
</feature>
<evidence type="ECO:0000313" key="2">
    <source>
        <dbReference type="EMBL" id="GJN19850.1"/>
    </source>
</evidence>
<dbReference type="AlphaFoldDB" id="A0AAV5EB71"/>
<accession>A0AAV5EB71</accession>
<feature type="compositionally biased region" description="Low complexity" evidence="1">
    <location>
        <begin position="92"/>
        <end position="106"/>
    </location>
</feature>
<evidence type="ECO:0000313" key="3">
    <source>
        <dbReference type="Proteomes" id="UP001054889"/>
    </source>
</evidence>
<gene>
    <name evidence="2" type="primary">gb07163</name>
    <name evidence="2" type="ORF">PR202_gb07163</name>
</gene>
<dbReference type="EMBL" id="BQKI01000074">
    <property type="protein sequence ID" value="GJN19850.1"/>
    <property type="molecule type" value="Genomic_DNA"/>
</dbReference>
<comment type="caution">
    <text evidence="2">The sequence shown here is derived from an EMBL/GenBank/DDBJ whole genome shotgun (WGS) entry which is preliminary data.</text>
</comment>
<keyword evidence="3" id="KW-1185">Reference proteome</keyword>
<evidence type="ECO:0000256" key="1">
    <source>
        <dbReference type="SAM" id="MobiDB-lite"/>
    </source>
</evidence>
<dbReference type="PANTHER" id="PTHR36372">
    <property type="entry name" value="EXPRESSED PROTEIN"/>
    <property type="match status" value="1"/>
</dbReference>